<dbReference type="STRING" id="1850254.LPB137_13905"/>
<keyword evidence="1" id="KW-0812">Transmembrane</keyword>
<feature type="transmembrane region" description="Helical" evidence="1">
    <location>
        <begin position="56"/>
        <end position="78"/>
    </location>
</feature>
<feature type="transmembrane region" description="Helical" evidence="1">
    <location>
        <begin position="99"/>
        <end position="124"/>
    </location>
</feature>
<dbReference type="RefSeq" id="WP_076089100.1">
    <property type="nucleotide sequence ID" value="NZ_CP019070.1"/>
</dbReference>
<keyword evidence="1" id="KW-1133">Transmembrane helix</keyword>
<dbReference type="KEGG" id="alp:LPB137_13905"/>
<proteinExistence type="predicted"/>
<organism evidence="2 3">
    <name type="scientific">Poseidonibacter parvus</name>
    <dbReference type="NCBI Taxonomy" id="1850254"/>
    <lineage>
        <taxon>Bacteria</taxon>
        <taxon>Pseudomonadati</taxon>
        <taxon>Campylobacterota</taxon>
        <taxon>Epsilonproteobacteria</taxon>
        <taxon>Campylobacterales</taxon>
        <taxon>Arcobacteraceae</taxon>
        <taxon>Poseidonibacter</taxon>
    </lineage>
</organism>
<evidence type="ECO:0000313" key="2">
    <source>
        <dbReference type="EMBL" id="APW66877.1"/>
    </source>
</evidence>
<dbReference type="EMBL" id="CP019070">
    <property type="protein sequence ID" value="APW66877.1"/>
    <property type="molecule type" value="Genomic_DNA"/>
</dbReference>
<reference evidence="2 3" key="1">
    <citation type="submission" date="2017-01" db="EMBL/GenBank/DDBJ databases">
        <title>Genome sequencing of Arcobacter sp. LPB0137.</title>
        <authorList>
            <person name="Lee G.-W."/>
            <person name="Yi H."/>
        </authorList>
    </citation>
    <scope>NUCLEOTIDE SEQUENCE [LARGE SCALE GENOMIC DNA]</scope>
    <source>
        <strain evidence="2 3">LPB0137</strain>
    </source>
</reference>
<sequence>MEDINGLNSQRRNLMLTNVVVFLLYITETKVNEFKILDITFTLKDKIGFINDFNDLLGILLLYFLIRYISALFYESYGNTKNGSLLNDILKNKNKYKQLALNFIVRIIKIIFSKTTINLIPIFFTYINVAFAFDGWIKNTITTLILILFILFIFSFSKENLEEKKQEIDMEL</sequence>
<protein>
    <submittedName>
        <fullName evidence="2">Uncharacterized protein</fullName>
    </submittedName>
</protein>
<dbReference type="AlphaFoldDB" id="A0A1P8KQR1"/>
<evidence type="ECO:0000313" key="3">
    <source>
        <dbReference type="Proteomes" id="UP000186074"/>
    </source>
</evidence>
<feature type="transmembrane region" description="Helical" evidence="1">
    <location>
        <begin position="136"/>
        <end position="156"/>
    </location>
</feature>
<dbReference type="Proteomes" id="UP000186074">
    <property type="component" value="Chromosome"/>
</dbReference>
<gene>
    <name evidence="2" type="ORF">LPB137_13905</name>
</gene>
<evidence type="ECO:0000256" key="1">
    <source>
        <dbReference type="SAM" id="Phobius"/>
    </source>
</evidence>
<name>A0A1P8KQR1_9BACT</name>
<keyword evidence="3" id="KW-1185">Reference proteome</keyword>
<keyword evidence="1" id="KW-0472">Membrane</keyword>
<accession>A0A1P8KQR1</accession>